<feature type="transmembrane region" description="Helical" evidence="2">
    <location>
        <begin position="510"/>
        <end position="530"/>
    </location>
</feature>
<dbReference type="OrthoDB" id="420477at2759"/>
<keyword evidence="4" id="KW-1185">Reference proteome</keyword>
<feature type="compositionally biased region" description="Polar residues" evidence="1">
    <location>
        <begin position="1"/>
        <end position="12"/>
    </location>
</feature>
<feature type="transmembrane region" description="Helical" evidence="2">
    <location>
        <begin position="254"/>
        <end position="279"/>
    </location>
</feature>
<protein>
    <recommendedName>
        <fullName evidence="5">Transmembrane protein</fullName>
    </recommendedName>
</protein>
<accession>A0A813AS06</accession>
<feature type="transmembrane region" description="Helical" evidence="2">
    <location>
        <begin position="119"/>
        <end position="146"/>
    </location>
</feature>
<feature type="transmembrane region" description="Helical" evidence="2">
    <location>
        <begin position="158"/>
        <end position="183"/>
    </location>
</feature>
<dbReference type="Proteomes" id="UP000601435">
    <property type="component" value="Unassembled WGS sequence"/>
</dbReference>
<keyword evidence="2" id="KW-0812">Transmembrane</keyword>
<evidence type="ECO:0000313" key="4">
    <source>
        <dbReference type="Proteomes" id="UP000601435"/>
    </source>
</evidence>
<feature type="transmembrane region" description="Helical" evidence="2">
    <location>
        <begin position="291"/>
        <end position="316"/>
    </location>
</feature>
<reference evidence="3" key="1">
    <citation type="submission" date="2021-02" db="EMBL/GenBank/DDBJ databases">
        <authorList>
            <person name="Dougan E. K."/>
            <person name="Rhodes N."/>
            <person name="Thang M."/>
            <person name="Chan C."/>
        </authorList>
    </citation>
    <scope>NUCLEOTIDE SEQUENCE</scope>
</reference>
<organism evidence="3 4">
    <name type="scientific">Symbiodinium necroappetens</name>
    <dbReference type="NCBI Taxonomy" id="1628268"/>
    <lineage>
        <taxon>Eukaryota</taxon>
        <taxon>Sar</taxon>
        <taxon>Alveolata</taxon>
        <taxon>Dinophyceae</taxon>
        <taxon>Suessiales</taxon>
        <taxon>Symbiodiniaceae</taxon>
        <taxon>Symbiodinium</taxon>
    </lineage>
</organism>
<feature type="transmembrane region" description="Helical" evidence="2">
    <location>
        <begin position="396"/>
        <end position="416"/>
    </location>
</feature>
<gene>
    <name evidence="3" type="ORF">SNEC2469_LOCUS28395</name>
</gene>
<feature type="transmembrane region" description="Helical" evidence="2">
    <location>
        <begin position="472"/>
        <end position="495"/>
    </location>
</feature>
<proteinExistence type="predicted"/>
<dbReference type="AlphaFoldDB" id="A0A813AS06"/>
<comment type="caution">
    <text evidence="3">The sequence shown here is derived from an EMBL/GenBank/DDBJ whole genome shotgun (WGS) entry which is preliminary data.</text>
</comment>
<evidence type="ECO:0000256" key="1">
    <source>
        <dbReference type="SAM" id="MobiDB-lite"/>
    </source>
</evidence>
<keyword evidence="2" id="KW-1133">Transmembrane helix</keyword>
<keyword evidence="2" id="KW-0472">Membrane</keyword>
<evidence type="ECO:0008006" key="5">
    <source>
        <dbReference type="Google" id="ProtNLM"/>
    </source>
</evidence>
<sequence length="543" mass="60716">MRRPSQTSSEDSFPNLKVMCERQDSGSSQSSSCSKVPGRSVEPADSMLELIPVLVEQVAQMEVVNPEVMRVTPVFRALEQFARALRAESAGDFYFKSRQTERISTFWSHSWHGGHWKKILAIITFYNGTAAVALALLTGVLVMVLFCFGTLPGIDRGWYFSLQWSCWSTCSGFVVASLAMIFWRPQTGIFLDRICISQNNERLKTDAILSLAGLLKHSDNMLILWDPTWTQRLWCLFELAAFLKSKKKTSGQHLIVRPIFMGPLSTLAFLTFFAMAVPITTAPVNNIRSVVTLMGAIASSFCAVAFPTASTIRSYFRDLDTMKLQLLSISVDSTRSSCCDQKHVTRSGGPMICDRKIVKECLKIWFGSESSFEDTVRTEVLDILNRDLTEKVFSTPWALGVTSPLILAFMDVSASWTHVNNEWKEEMWSHPAIALLLEGLVLWLLFVPPTKDLLILLLRLARRRPRSTCLELLKNAMVLGTAAVPVLLVIVAYAITRFADLVVFDAENATLRAVSFGCCTLLIALCNFLLQLGLKALLQRPGW</sequence>
<dbReference type="EMBL" id="CAJNJA010061631">
    <property type="protein sequence ID" value="CAE7874074.1"/>
    <property type="molecule type" value="Genomic_DNA"/>
</dbReference>
<name>A0A813AS06_9DINO</name>
<evidence type="ECO:0000313" key="3">
    <source>
        <dbReference type="EMBL" id="CAE7874074.1"/>
    </source>
</evidence>
<feature type="compositionally biased region" description="Low complexity" evidence="1">
    <location>
        <begin position="25"/>
        <end position="34"/>
    </location>
</feature>
<evidence type="ECO:0000256" key="2">
    <source>
        <dbReference type="SAM" id="Phobius"/>
    </source>
</evidence>
<feature type="region of interest" description="Disordered" evidence="1">
    <location>
        <begin position="1"/>
        <end position="40"/>
    </location>
</feature>